<evidence type="ECO:0008006" key="3">
    <source>
        <dbReference type="Google" id="ProtNLM"/>
    </source>
</evidence>
<protein>
    <recommendedName>
        <fullName evidence="3">Type IX secretion system membrane protein PorP/SprF</fullName>
    </recommendedName>
</protein>
<dbReference type="InterPro" id="IPR019861">
    <property type="entry name" value="PorP/SprF_Bacteroidetes"/>
</dbReference>
<evidence type="ECO:0000313" key="1">
    <source>
        <dbReference type="EMBL" id="PSR55292.1"/>
    </source>
</evidence>
<dbReference type="OrthoDB" id="1186563at2"/>
<name>A0A2T2YIF6_9BACT</name>
<dbReference type="EMBL" id="PYFT01000001">
    <property type="protein sequence ID" value="PSR55292.1"/>
    <property type="molecule type" value="Genomic_DNA"/>
</dbReference>
<evidence type="ECO:0000313" key="2">
    <source>
        <dbReference type="Proteomes" id="UP000240357"/>
    </source>
</evidence>
<dbReference type="Pfam" id="PF11751">
    <property type="entry name" value="PorP_SprF"/>
    <property type="match status" value="1"/>
</dbReference>
<dbReference type="RefSeq" id="WP_106931471.1">
    <property type="nucleotide sequence ID" value="NZ_PYFT01000001.1"/>
</dbReference>
<sequence>MSGEAYSFKEFMRAKQYLFLCLFLIFSFQTLGQDFQFSQQYTNRLHLNPAFAGLRSDYSVAAAYRNQWRNLDNGFVTQQIAADYKFKNKKTVAGLIASLDKTGKAGFTRTQVGGIYGYQTALNENFAVSVALQASYGSQRFSFSNLIFGDQLNDNGTINPSSQENYIYDPVSYLSVAAGGVLYNNQFWFSLAAHHANQPDIGFGIESKLPVKFTMNTGYKFYVSNYYRDAYLYEFSVTPTITYTQQQFFKKTDLGLYFTYTPVTLGLIYRGLPLSSNFTYDPSVAVITGIVLEPFRLAYSYEVVFNGAGSRSGGAHEIAISFDKIDYDKIFKSRASKKNYKHIACPAF</sequence>
<comment type="caution">
    <text evidence="1">The sequence shown here is derived from an EMBL/GenBank/DDBJ whole genome shotgun (WGS) entry which is preliminary data.</text>
</comment>
<organism evidence="1 2">
    <name type="scientific">Adhaeribacter arboris</name>
    <dbReference type="NCBI Taxonomy" id="2072846"/>
    <lineage>
        <taxon>Bacteria</taxon>
        <taxon>Pseudomonadati</taxon>
        <taxon>Bacteroidota</taxon>
        <taxon>Cytophagia</taxon>
        <taxon>Cytophagales</taxon>
        <taxon>Hymenobacteraceae</taxon>
        <taxon>Adhaeribacter</taxon>
    </lineage>
</organism>
<reference evidence="1 2" key="1">
    <citation type="submission" date="2018-03" db="EMBL/GenBank/DDBJ databases">
        <title>Adhaeribacter sp. HMF7605 Genome sequencing and assembly.</title>
        <authorList>
            <person name="Kang H."/>
            <person name="Kang J."/>
            <person name="Cha I."/>
            <person name="Kim H."/>
            <person name="Joh K."/>
        </authorList>
    </citation>
    <scope>NUCLEOTIDE SEQUENCE [LARGE SCALE GENOMIC DNA]</scope>
    <source>
        <strain evidence="1 2">HMF7605</strain>
    </source>
</reference>
<proteinExistence type="predicted"/>
<dbReference type="NCBIfam" id="TIGR03519">
    <property type="entry name" value="T9SS_PorP_fam"/>
    <property type="match status" value="1"/>
</dbReference>
<accession>A0A2T2YIF6</accession>
<dbReference type="AlphaFoldDB" id="A0A2T2YIF6"/>
<keyword evidence="2" id="KW-1185">Reference proteome</keyword>
<gene>
    <name evidence="1" type="ORF">AHMF7605_18170</name>
</gene>
<dbReference type="Proteomes" id="UP000240357">
    <property type="component" value="Unassembled WGS sequence"/>
</dbReference>